<keyword evidence="2" id="KW-0472">Membrane</keyword>
<dbReference type="Proteomes" id="UP000022645">
    <property type="component" value="Unassembled WGS sequence"/>
</dbReference>
<name>X8IR44_9FIRM</name>
<protein>
    <submittedName>
        <fullName evidence="4">Transposase, IS4 family</fullName>
    </submittedName>
</protein>
<keyword evidence="2" id="KW-0812">Transmembrane</keyword>
<feature type="domain" description="Transposase DDE" evidence="3">
    <location>
        <begin position="256"/>
        <end position="343"/>
    </location>
</feature>
<sequence>FVPSLLVEFRKRLTPEILGDINDMILEYNTADDDNDPNGSPSEGCTEETSSDSNSGTMIIDATCAPQNIEFPQDINLLNQTRENLEYMIDEICFSYNLKKPRMYREVARGDYLAPAKCKRRTGKRIRKVSKKQLQYIRRDLRYIDELLAQGIELKPKQLERLIVVRKVYEQQEYMYCNNTHKVPDRIVSISQPYVRPIVRGKAKEPTEFGAKLDLSIDNGFARIEKLSFETYNESEVLIGAIEQYFKRNGYYPKRVLADKIYRTRDNTAYFKLHGIRLSGPALVRPKKDPKADKKIEYEDAVDRIEVERAFSLAKRRFGLGLLTTRLESTTESSIVLSIIAMNVDRFTGLFFVRVLLSIFQGTYVGLILDLTF</sequence>
<dbReference type="InterPro" id="IPR025668">
    <property type="entry name" value="Tnp_DDE_dom"/>
</dbReference>
<dbReference type="Pfam" id="PF13586">
    <property type="entry name" value="DDE_Tnp_1_2"/>
    <property type="match status" value="1"/>
</dbReference>
<reference evidence="4 5" key="1">
    <citation type="submission" date="2014-01" db="EMBL/GenBank/DDBJ databases">
        <authorList>
            <person name="Durkin A.S."/>
            <person name="McCorrison J."/>
            <person name="Torralba M."/>
            <person name="Gillis M."/>
            <person name="Haft D.H."/>
            <person name="Methe B."/>
            <person name="Sutton G."/>
            <person name="Nelson K.E."/>
        </authorList>
    </citation>
    <scope>NUCLEOTIDE SEQUENCE [LARGE SCALE GENOMIC DNA]</scope>
    <source>
        <strain evidence="4 5">ATCC 33093</strain>
    </source>
</reference>
<keyword evidence="2" id="KW-1133">Transmembrane helix</keyword>
<organism evidence="4 5">
    <name type="scientific">Mogibacterium timidum ATCC 33093</name>
    <dbReference type="NCBI Taxonomy" id="1401079"/>
    <lineage>
        <taxon>Bacteria</taxon>
        <taxon>Bacillati</taxon>
        <taxon>Bacillota</taxon>
        <taxon>Clostridia</taxon>
        <taxon>Peptostreptococcales</taxon>
        <taxon>Anaerovoracaceae</taxon>
        <taxon>Mogibacterium</taxon>
    </lineage>
</organism>
<dbReference type="RefSeq" id="WP_036381767.1">
    <property type="nucleotide sequence ID" value="NZ_JALU01000026.1"/>
</dbReference>
<evidence type="ECO:0000313" key="4">
    <source>
        <dbReference type="EMBL" id="EUC51664.1"/>
    </source>
</evidence>
<feature type="region of interest" description="Disordered" evidence="1">
    <location>
        <begin position="29"/>
        <end position="57"/>
    </location>
</feature>
<feature type="non-terminal residue" evidence="4">
    <location>
        <position position="1"/>
    </location>
</feature>
<dbReference type="PATRIC" id="fig|1401079.3.peg.1410"/>
<comment type="caution">
    <text evidence="4">The sequence shown here is derived from an EMBL/GenBank/DDBJ whole genome shotgun (WGS) entry which is preliminary data.</text>
</comment>
<dbReference type="NCBIfam" id="NF033578">
    <property type="entry name" value="transpos_IS5_1"/>
    <property type="match status" value="1"/>
</dbReference>
<dbReference type="EMBL" id="JALU01000026">
    <property type="protein sequence ID" value="EUC51664.1"/>
    <property type="molecule type" value="Genomic_DNA"/>
</dbReference>
<evidence type="ECO:0000256" key="1">
    <source>
        <dbReference type="SAM" id="MobiDB-lite"/>
    </source>
</evidence>
<dbReference type="InterPro" id="IPR047710">
    <property type="entry name" value="Transpos_IS5-like"/>
</dbReference>
<proteinExistence type="predicted"/>
<evidence type="ECO:0000313" key="5">
    <source>
        <dbReference type="Proteomes" id="UP000022645"/>
    </source>
</evidence>
<evidence type="ECO:0000256" key="2">
    <source>
        <dbReference type="SAM" id="Phobius"/>
    </source>
</evidence>
<evidence type="ECO:0000259" key="3">
    <source>
        <dbReference type="Pfam" id="PF13586"/>
    </source>
</evidence>
<dbReference type="AlphaFoldDB" id="X8IR44"/>
<feature type="transmembrane region" description="Helical" evidence="2">
    <location>
        <begin position="347"/>
        <end position="369"/>
    </location>
</feature>
<accession>X8IR44</accession>
<gene>
    <name evidence="4" type="ORF">HMPREF0581_0018</name>
</gene>